<dbReference type="SUPFAM" id="SSF52540">
    <property type="entry name" value="P-loop containing nucleoside triphosphate hydrolases"/>
    <property type="match status" value="1"/>
</dbReference>
<dbReference type="RefSeq" id="WP_092236241.1">
    <property type="nucleotide sequence ID" value="NZ_FNLL01000010.1"/>
</dbReference>
<dbReference type="GO" id="GO:0005524">
    <property type="term" value="F:ATP binding"/>
    <property type="evidence" value="ECO:0007669"/>
    <property type="project" value="UniProtKB-KW"/>
</dbReference>
<evidence type="ECO:0000313" key="5">
    <source>
        <dbReference type="EMBL" id="SDU49344.1"/>
    </source>
</evidence>
<dbReference type="PANTHER" id="PTHR42939">
    <property type="entry name" value="ABC TRANSPORTER ATP-BINDING PROTEIN ALBC-RELATED"/>
    <property type="match status" value="1"/>
</dbReference>
<keyword evidence="1" id="KW-0813">Transport</keyword>
<dbReference type="PROSITE" id="PS50893">
    <property type="entry name" value="ABC_TRANSPORTER_2"/>
    <property type="match status" value="1"/>
</dbReference>
<accession>A0A1H2IYR5</accession>
<organism evidence="5 6">
    <name type="scientific">Desulfobacula phenolica</name>
    <dbReference type="NCBI Taxonomy" id="90732"/>
    <lineage>
        <taxon>Bacteria</taxon>
        <taxon>Pseudomonadati</taxon>
        <taxon>Thermodesulfobacteriota</taxon>
        <taxon>Desulfobacteria</taxon>
        <taxon>Desulfobacterales</taxon>
        <taxon>Desulfobacteraceae</taxon>
        <taxon>Desulfobacula</taxon>
    </lineage>
</organism>
<evidence type="ECO:0000313" key="6">
    <source>
        <dbReference type="Proteomes" id="UP000199608"/>
    </source>
</evidence>
<keyword evidence="3 5" id="KW-0067">ATP-binding</keyword>
<evidence type="ECO:0000256" key="1">
    <source>
        <dbReference type="ARBA" id="ARBA00022448"/>
    </source>
</evidence>
<dbReference type="InterPro" id="IPR003593">
    <property type="entry name" value="AAA+_ATPase"/>
</dbReference>
<dbReference type="InterPro" id="IPR003439">
    <property type="entry name" value="ABC_transporter-like_ATP-bd"/>
</dbReference>
<sequence length="250" mass="27573">MSHTSPAVELCHLGKTYRSKEKNRVPALKDLCFSVAPGEIVGLLGPNGAGKTTTVKMLMGFVMPDTGDIFFHGKAQKFAEPRKNTGYLPESFKPNPHLTVEEYLLFHCGLAGIPAKRAKKDTRTLLCHVGMDTFAHRKIHDLSKGMGQRVGLAQAFVGDPDLLILDEPTSGLDPVGRSEVIDFLITQKQAGKTIFFCSHILSEVERVCDRIGILVQGELKLMDTREALLEQTHSQNLDEVFKKEVLSCAQ</sequence>
<evidence type="ECO:0000259" key="4">
    <source>
        <dbReference type="PROSITE" id="PS50893"/>
    </source>
</evidence>
<name>A0A1H2IYR5_9BACT</name>
<protein>
    <submittedName>
        <fullName evidence="5">ABC-2 type transport system ATP-binding protein</fullName>
    </submittedName>
</protein>
<dbReference type="Pfam" id="PF00005">
    <property type="entry name" value="ABC_tran"/>
    <property type="match status" value="1"/>
</dbReference>
<dbReference type="SMART" id="SM00382">
    <property type="entry name" value="AAA"/>
    <property type="match status" value="1"/>
</dbReference>
<dbReference type="EMBL" id="FNLL01000010">
    <property type="protein sequence ID" value="SDU49344.1"/>
    <property type="molecule type" value="Genomic_DNA"/>
</dbReference>
<evidence type="ECO:0000256" key="3">
    <source>
        <dbReference type="ARBA" id="ARBA00022840"/>
    </source>
</evidence>
<keyword evidence="2" id="KW-0547">Nucleotide-binding</keyword>
<evidence type="ECO:0000256" key="2">
    <source>
        <dbReference type="ARBA" id="ARBA00022741"/>
    </source>
</evidence>
<dbReference type="GO" id="GO:0016887">
    <property type="term" value="F:ATP hydrolysis activity"/>
    <property type="evidence" value="ECO:0007669"/>
    <property type="project" value="InterPro"/>
</dbReference>
<dbReference type="Gene3D" id="3.40.50.300">
    <property type="entry name" value="P-loop containing nucleotide triphosphate hydrolases"/>
    <property type="match status" value="1"/>
</dbReference>
<dbReference type="InterPro" id="IPR027417">
    <property type="entry name" value="P-loop_NTPase"/>
</dbReference>
<proteinExistence type="predicted"/>
<dbReference type="InterPro" id="IPR051782">
    <property type="entry name" value="ABC_Transporter_VariousFunc"/>
</dbReference>
<dbReference type="AlphaFoldDB" id="A0A1H2IYR5"/>
<keyword evidence="6" id="KW-1185">Reference proteome</keyword>
<feature type="domain" description="ABC transporter" evidence="4">
    <location>
        <begin position="8"/>
        <end position="241"/>
    </location>
</feature>
<dbReference type="CDD" id="cd03230">
    <property type="entry name" value="ABC_DR_subfamily_A"/>
    <property type="match status" value="1"/>
</dbReference>
<reference evidence="6" key="1">
    <citation type="submission" date="2016-10" db="EMBL/GenBank/DDBJ databases">
        <authorList>
            <person name="Varghese N."/>
            <person name="Submissions S."/>
        </authorList>
    </citation>
    <scope>NUCLEOTIDE SEQUENCE [LARGE SCALE GENOMIC DNA]</scope>
    <source>
        <strain evidence="6">DSM 3384</strain>
    </source>
</reference>
<gene>
    <name evidence="5" type="ORF">SAMN04487931_11024</name>
</gene>
<dbReference type="PANTHER" id="PTHR42939:SF1">
    <property type="entry name" value="ABC TRANSPORTER ATP-BINDING PROTEIN ALBC-RELATED"/>
    <property type="match status" value="1"/>
</dbReference>
<dbReference type="Proteomes" id="UP000199608">
    <property type="component" value="Unassembled WGS sequence"/>
</dbReference>